<dbReference type="SUPFAM" id="SSF144232">
    <property type="entry name" value="HIT/MYND zinc finger-like"/>
    <property type="match status" value="1"/>
</dbReference>
<evidence type="ECO:0000256" key="1">
    <source>
        <dbReference type="ARBA" id="ARBA00022723"/>
    </source>
</evidence>
<dbReference type="PROSITE" id="PS50280">
    <property type="entry name" value="SET"/>
    <property type="match status" value="1"/>
</dbReference>
<organism evidence="5 6">
    <name type="scientific">Rubus argutus</name>
    <name type="common">Southern blackberry</name>
    <dbReference type="NCBI Taxonomy" id="59490"/>
    <lineage>
        <taxon>Eukaryota</taxon>
        <taxon>Viridiplantae</taxon>
        <taxon>Streptophyta</taxon>
        <taxon>Embryophyta</taxon>
        <taxon>Tracheophyta</taxon>
        <taxon>Spermatophyta</taxon>
        <taxon>Magnoliopsida</taxon>
        <taxon>eudicotyledons</taxon>
        <taxon>Gunneridae</taxon>
        <taxon>Pentapetalae</taxon>
        <taxon>rosids</taxon>
        <taxon>fabids</taxon>
        <taxon>Rosales</taxon>
        <taxon>Rosaceae</taxon>
        <taxon>Rosoideae</taxon>
        <taxon>Rosoideae incertae sedis</taxon>
        <taxon>Rubus</taxon>
    </lineage>
</organism>
<keyword evidence="3" id="KW-0862">Zinc</keyword>
<evidence type="ECO:0000259" key="4">
    <source>
        <dbReference type="PROSITE" id="PS50280"/>
    </source>
</evidence>
<dbReference type="Gene3D" id="6.10.140.2220">
    <property type="match status" value="1"/>
</dbReference>
<keyword evidence="1" id="KW-0479">Metal-binding</keyword>
<dbReference type="InterPro" id="IPR044237">
    <property type="entry name" value="ATXR2-like"/>
</dbReference>
<evidence type="ECO:0000313" key="5">
    <source>
        <dbReference type="EMBL" id="KAK9924585.1"/>
    </source>
</evidence>
<keyword evidence="6" id="KW-1185">Reference proteome</keyword>
<dbReference type="Pfam" id="PF00856">
    <property type="entry name" value="SET"/>
    <property type="match status" value="1"/>
</dbReference>
<dbReference type="Gene3D" id="2.170.270.10">
    <property type="entry name" value="SET domain"/>
    <property type="match status" value="1"/>
</dbReference>
<dbReference type="InterPro" id="IPR002893">
    <property type="entry name" value="Znf_MYND"/>
</dbReference>
<reference evidence="5 6" key="1">
    <citation type="journal article" date="2023" name="G3 (Bethesda)">
        <title>A chromosome-length genome assembly and annotation of blackberry (Rubus argutus, cv. 'Hillquist').</title>
        <authorList>
            <person name="Bruna T."/>
            <person name="Aryal R."/>
            <person name="Dudchenko O."/>
            <person name="Sargent D.J."/>
            <person name="Mead D."/>
            <person name="Buti M."/>
            <person name="Cavallini A."/>
            <person name="Hytonen T."/>
            <person name="Andres J."/>
            <person name="Pham M."/>
            <person name="Weisz D."/>
            <person name="Mascagni F."/>
            <person name="Usai G."/>
            <person name="Natali L."/>
            <person name="Bassil N."/>
            <person name="Fernandez G.E."/>
            <person name="Lomsadze A."/>
            <person name="Armour M."/>
            <person name="Olukolu B."/>
            <person name="Poorten T."/>
            <person name="Britton C."/>
            <person name="Davik J."/>
            <person name="Ashrafi H."/>
            <person name="Aiden E.L."/>
            <person name="Borodovsky M."/>
            <person name="Worthington M."/>
        </authorList>
    </citation>
    <scope>NUCLEOTIDE SEQUENCE [LARGE SCALE GENOMIC DNA]</scope>
    <source>
        <strain evidence="5">PI 553951</strain>
    </source>
</reference>
<sequence length="478" mass="53326">MESFCPIDAELGNEVSALLTPPPPSQVEEYLNELIKTSSRQCHGIRVKHNGDLGKGVYADSDLKEEELLLKDQMLVGLQHSSNKIECLVCSFCFRFIGSVELQIGRRLYLQELGVSASQDCCQADYSSDDEEEDLGQCGSSSSGYQDKLPLPKGLTQSLMNGELSLPYSDKFSMPPAVPCPGGCGEAYYCSKLCAESDWNSSHSLLCTGERSESISREALVKFIQHANETNDIFLLAAKAVASTILKYRKLKVTQSEGENKLNVSGSPSLSLLLEAWKPISVGHKRRWWDCIALPVDVESSDENEFRMQIRELAFSSLQLLKEAIFDEECKPLFSLEIYGHIIGMFELNNLDLVVASPVEDYFLYIDDLPDPKKKEAEEITRPFLVALGDDYSVCCQGTAFYPLQSCMNHSCSPNAKAFKREEDRDGQATIIAVKPICKGEEVTISYVDEDLLLEERRALLVDYGFKCKCPRCVEEEP</sequence>
<keyword evidence="2" id="KW-0863">Zinc-finger</keyword>
<dbReference type="PANTHER" id="PTHR47436:SF1">
    <property type="entry name" value="SET DOMAIN-CONTAINING PROTEIN"/>
    <property type="match status" value="1"/>
</dbReference>
<proteinExistence type="predicted"/>
<dbReference type="Pfam" id="PF01753">
    <property type="entry name" value="zf-MYND"/>
    <property type="match status" value="1"/>
</dbReference>
<dbReference type="GO" id="GO:0008270">
    <property type="term" value="F:zinc ion binding"/>
    <property type="evidence" value="ECO:0007669"/>
    <property type="project" value="UniProtKB-KW"/>
</dbReference>
<dbReference type="CDD" id="cd20071">
    <property type="entry name" value="SET_SMYD"/>
    <property type="match status" value="1"/>
</dbReference>
<dbReference type="AlphaFoldDB" id="A0AAW1WMT6"/>
<dbReference type="InterPro" id="IPR001214">
    <property type="entry name" value="SET_dom"/>
</dbReference>
<dbReference type="SUPFAM" id="SSF82199">
    <property type="entry name" value="SET domain"/>
    <property type="match status" value="1"/>
</dbReference>
<dbReference type="InterPro" id="IPR046341">
    <property type="entry name" value="SET_dom_sf"/>
</dbReference>
<dbReference type="GO" id="GO:0008168">
    <property type="term" value="F:methyltransferase activity"/>
    <property type="evidence" value="ECO:0007669"/>
    <property type="project" value="InterPro"/>
</dbReference>
<dbReference type="EMBL" id="JBEDUW010000006">
    <property type="protein sequence ID" value="KAK9924585.1"/>
    <property type="molecule type" value="Genomic_DNA"/>
</dbReference>
<feature type="domain" description="SET" evidence="4">
    <location>
        <begin position="268"/>
        <end position="448"/>
    </location>
</feature>
<evidence type="ECO:0000313" key="6">
    <source>
        <dbReference type="Proteomes" id="UP001457282"/>
    </source>
</evidence>
<dbReference type="Proteomes" id="UP001457282">
    <property type="component" value="Unassembled WGS sequence"/>
</dbReference>
<gene>
    <name evidence="5" type="ORF">M0R45_032949</name>
</gene>
<protein>
    <recommendedName>
        <fullName evidence="4">SET domain-containing protein</fullName>
    </recommendedName>
</protein>
<name>A0AAW1WMT6_RUBAR</name>
<evidence type="ECO:0000256" key="3">
    <source>
        <dbReference type="ARBA" id="ARBA00022833"/>
    </source>
</evidence>
<evidence type="ECO:0000256" key="2">
    <source>
        <dbReference type="ARBA" id="ARBA00022771"/>
    </source>
</evidence>
<dbReference type="PANTHER" id="PTHR47436">
    <property type="entry name" value="HISTONE-LYSINE N-METHYLTRANSFERASE ATXR2"/>
    <property type="match status" value="1"/>
</dbReference>
<comment type="caution">
    <text evidence="5">The sequence shown here is derived from an EMBL/GenBank/DDBJ whole genome shotgun (WGS) entry which is preliminary data.</text>
</comment>
<accession>A0AAW1WMT6</accession>